<keyword evidence="4" id="KW-0418">Kinase</keyword>
<dbReference type="Gene3D" id="3.40.50.2300">
    <property type="match status" value="1"/>
</dbReference>
<evidence type="ECO:0000256" key="3">
    <source>
        <dbReference type="ARBA" id="ARBA00022553"/>
    </source>
</evidence>
<evidence type="ECO:0000256" key="1">
    <source>
        <dbReference type="ARBA" id="ARBA00000085"/>
    </source>
</evidence>
<evidence type="ECO:0000256" key="6">
    <source>
        <dbReference type="PROSITE-ProRule" id="PRU00169"/>
    </source>
</evidence>
<dbReference type="SUPFAM" id="SSF52172">
    <property type="entry name" value="CheY-like"/>
    <property type="match status" value="1"/>
</dbReference>
<dbReference type="PRINTS" id="PR00344">
    <property type="entry name" value="BCTRLSENSOR"/>
</dbReference>
<dbReference type="Gene3D" id="3.30.565.10">
    <property type="entry name" value="Histidine kinase-like ATPase, C-terminal domain"/>
    <property type="match status" value="1"/>
</dbReference>
<evidence type="ECO:0000259" key="7">
    <source>
        <dbReference type="PROSITE" id="PS50109"/>
    </source>
</evidence>
<keyword evidence="10" id="KW-1185">Reference proteome</keyword>
<dbReference type="Gene3D" id="1.10.287.130">
    <property type="match status" value="1"/>
</dbReference>
<comment type="catalytic activity">
    <reaction evidence="1">
        <text>ATP + protein L-histidine = ADP + protein N-phospho-L-histidine.</text>
        <dbReference type="EC" id="2.7.13.3"/>
    </reaction>
</comment>
<dbReference type="EMBL" id="JAZAQF010000044">
    <property type="protein sequence ID" value="MFG3817513.1"/>
    <property type="molecule type" value="Genomic_DNA"/>
</dbReference>
<dbReference type="Pfam" id="PF00072">
    <property type="entry name" value="Response_reg"/>
    <property type="match status" value="1"/>
</dbReference>
<dbReference type="SMART" id="SM00387">
    <property type="entry name" value="HATPase_c"/>
    <property type="match status" value="1"/>
</dbReference>
<feature type="domain" description="Response regulatory" evidence="8">
    <location>
        <begin position="3"/>
        <end position="119"/>
    </location>
</feature>
<organism evidence="9 10">
    <name type="scientific">Limnothrix redekei LRLZ20PSL1</name>
    <dbReference type="NCBI Taxonomy" id="3112953"/>
    <lineage>
        <taxon>Bacteria</taxon>
        <taxon>Bacillati</taxon>
        <taxon>Cyanobacteriota</taxon>
        <taxon>Cyanophyceae</taxon>
        <taxon>Pseudanabaenales</taxon>
        <taxon>Pseudanabaenaceae</taxon>
        <taxon>Limnothrix</taxon>
    </lineage>
</organism>
<dbReference type="CDD" id="cd17574">
    <property type="entry name" value="REC_OmpR"/>
    <property type="match status" value="1"/>
</dbReference>
<evidence type="ECO:0000313" key="9">
    <source>
        <dbReference type="EMBL" id="MFG3817513.1"/>
    </source>
</evidence>
<dbReference type="SUPFAM" id="SSF55874">
    <property type="entry name" value="ATPase domain of HSP90 chaperone/DNA topoisomerase II/histidine kinase"/>
    <property type="match status" value="1"/>
</dbReference>
<dbReference type="Proteomes" id="UP001604335">
    <property type="component" value="Unassembled WGS sequence"/>
</dbReference>
<comment type="caution">
    <text evidence="9">The sequence shown here is derived from an EMBL/GenBank/DDBJ whole genome shotgun (WGS) entry which is preliminary data.</text>
</comment>
<dbReference type="CDD" id="cd00082">
    <property type="entry name" value="HisKA"/>
    <property type="match status" value="1"/>
</dbReference>
<dbReference type="RefSeq" id="WP_393011887.1">
    <property type="nucleotide sequence ID" value="NZ_JAZAQF010000044.1"/>
</dbReference>
<evidence type="ECO:0000256" key="5">
    <source>
        <dbReference type="ARBA" id="ARBA00023012"/>
    </source>
</evidence>
<dbReference type="InterPro" id="IPR003661">
    <property type="entry name" value="HisK_dim/P_dom"/>
</dbReference>
<dbReference type="EC" id="2.7.13.3" evidence="2"/>
<feature type="domain" description="Histidine kinase" evidence="7">
    <location>
        <begin position="143"/>
        <end position="365"/>
    </location>
</feature>
<dbReference type="PROSITE" id="PS50110">
    <property type="entry name" value="RESPONSE_REGULATORY"/>
    <property type="match status" value="1"/>
</dbReference>
<feature type="modified residue" description="4-aspartylphosphate" evidence="6">
    <location>
        <position position="52"/>
    </location>
</feature>
<keyword evidence="3 6" id="KW-0597">Phosphoprotein</keyword>
<sequence length="365" mass="40204">MTKILTIEDEPDVREIILDILEAEGYEVAGAADGNAGVRLAEAFQPDLILCDVMMPELDGYGVLAALRQSPITATTPFVFLTARTTKGDVRQGMHLGADDYLTKPFTRDELLGAVAARLQRQSATQKQSQEQLDALRYSIAFSLPHELRTPLNGIVATSQFMLEELEDLDPEETREMLTDIHNSGQRLFRLIQNFLLYADLELAARDPQRLHELRQLQVESPAAMIETTARRQAQDWAGRSADLSVQVVDAIVGISESALQKMVIELVDNACKFSQPGQPIAVFAEIQGDRYQLVVKDSGRGMTSDQIKSVGAYQQFDRKLHEQQGSGLGLTLAQRLCTLYGGTLTITSQPEEGTTVLVELGVQG</sequence>
<evidence type="ECO:0000256" key="4">
    <source>
        <dbReference type="ARBA" id="ARBA00022777"/>
    </source>
</evidence>
<dbReference type="InterPro" id="IPR036890">
    <property type="entry name" value="HATPase_C_sf"/>
</dbReference>
<dbReference type="InterPro" id="IPR011006">
    <property type="entry name" value="CheY-like_superfamily"/>
</dbReference>
<dbReference type="SUPFAM" id="SSF47384">
    <property type="entry name" value="Homodimeric domain of signal transducing histidine kinase"/>
    <property type="match status" value="1"/>
</dbReference>
<gene>
    <name evidence="9" type="ORF">VPK24_07680</name>
</gene>
<dbReference type="InterPro" id="IPR036097">
    <property type="entry name" value="HisK_dim/P_sf"/>
</dbReference>
<name>A0ABW7C8K9_9CYAN</name>
<protein>
    <recommendedName>
        <fullName evidence="2">histidine kinase</fullName>
        <ecNumber evidence="2">2.7.13.3</ecNumber>
    </recommendedName>
</protein>
<dbReference type="PANTHER" id="PTHR43547:SF2">
    <property type="entry name" value="HYBRID SIGNAL TRANSDUCTION HISTIDINE KINASE C"/>
    <property type="match status" value="1"/>
</dbReference>
<dbReference type="SMART" id="SM00448">
    <property type="entry name" value="REC"/>
    <property type="match status" value="1"/>
</dbReference>
<dbReference type="InterPro" id="IPR001789">
    <property type="entry name" value="Sig_transdc_resp-reg_receiver"/>
</dbReference>
<proteinExistence type="predicted"/>
<dbReference type="InterPro" id="IPR003594">
    <property type="entry name" value="HATPase_dom"/>
</dbReference>
<dbReference type="PANTHER" id="PTHR43547">
    <property type="entry name" value="TWO-COMPONENT HISTIDINE KINASE"/>
    <property type="match status" value="1"/>
</dbReference>
<keyword evidence="5" id="KW-0902">Two-component regulatory system</keyword>
<dbReference type="Pfam" id="PF02518">
    <property type="entry name" value="HATPase_c"/>
    <property type="match status" value="1"/>
</dbReference>
<evidence type="ECO:0000259" key="8">
    <source>
        <dbReference type="PROSITE" id="PS50110"/>
    </source>
</evidence>
<dbReference type="InterPro" id="IPR005467">
    <property type="entry name" value="His_kinase_dom"/>
</dbReference>
<dbReference type="Pfam" id="PF00512">
    <property type="entry name" value="HisKA"/>
    <property type="match status" value="1"/>
</dbReference>
<evidence type="ECO:0000313" key="10">
    <source>
        <dbReference type="Proteomes" id="UP001604335"/>
    </source>
</evidence>
<accession>A0ABW7C8K9</accession>
<keyword evidence="4" id="KW-0808">Transferase</keyword>
<reference evidence="10" key="1">
    <citation type="journal article" date="2024" name="Algal Res.">
        <title>Biochemical, toxicological and genomic investigation of a high-biomass producing Limnothrix strain isolated from Italian shallow drinking water reservoir.</title>
        <authorList>
            <person name="Simonazzi M."/>
            <person name="Shishido T.K."/>
            <person name="Delbaje E."/>
            <person name="Wahlsten M."/>
            <person name="Fewer D.P."/>
            <person name="Sivonen K."/>
            <person name="Pezzolesi L."/>
            <person name="Pistocchi R."/>
        </authorList>
    </citation>
    <scope>NUCLEOTIDE SEQUENCE [LARGE SCALE GENOMIC DNA]</scope>
    <source>
        <strain evidence="10">LRLZ20PSL1</strain>
    </source>
</reference>
<evidence type="ECO:0000256" key="2">
    <source>
        <dbReference type="ARBA" id="ARBA00012438"/>
    </source>
</evidence>
<dbReference type="SMART" id="SM00388">
    <property type="entry name" value="HisKA"/>
    <property type="match status" value="1"/>
</dbReference>
<dbReference type="PROSITE" id="PS50109">
    <property type="entry name" value="HIS_KIN"/>
    <property type="match status" value="1"/>
</dbReference>
<dbReference type="InterPro" id="IPR004358">
    <property type="entry name" value="Sig_transdc_His_kin-like_C"/>
</dbReference>